<dbReference type="EMBL" id="CP011125">
    <property type="protein sequence ID" value="AKF09131.1"/>
    <property type="molecule type" value="Genomic_DNA"/>
</dbReference>
<name>A0A0F6W713_9BACT</name>
<dbReference type="STRING" id="927083.DB32_006280"/>
<feature type="region of interest" description="Disordered" evidence="1">
    <location>
        <begin position="595"/>
        <end position="630"/>
    </location>
</feature>
<evidence type="ECO:0000256" key="1">
    <source>
        <dbReference type="SAM" id="MobiDB-lite"/>
    </source>
</evidence>
<dbReference type="InterPro" id="IPR019734">
    <property type="entry name" value="TPR_rpt"/>
</dbReference>
<dbReference type="KEGG" id="samy:DB32_006280"/>
<accession>A0A0F6W713</accession>
<evidence type="ECO:0000313" key="2">
    <source>
        <dbReference type="EMBL" id="AKF09131.1"/>
    </source>
</evidence>
<dbReference type="SUPFAM" id="SSF48452">
    <property type="entry name" value="TPR-like"/>
    <property type="match status" value="1"/>
</dbReference>
<feature type="region of interest" description="Disordered" evidence="1">
    <location>
        <begin position="678"/>
        <end position="701"/>
    </location>
</feature>
<feature type="region of interest" description="Disordered" evidence="1">
    <location>
        <begin position="399"/>
        <end position="420"/>
    </location>
</feature>
<feature type="region of interest" description="Disordered" evidence="1">
    <location>
        <begin position="866"/>
        <end position="887"/>
    </location>
</feature>
<feature type="compositionally biased region" description="Low complexity" evidence="1">
    <location>
        <begin position="870"/>
        <end position="887"/>
    </location>
</feature>
<reference evidence="2 3" key="1">
    <citation type="submission" date="2015-03" db="EMBL/GenBank/DDBJ databases">
        <title>Genome assembly of Sandaracinus amylolyticus DSM 53668.</title>
        <authorList>
            <person name="Sharma G."/>
            <person name="Subramanian S."/>
        </authorList>
    </citation>
    <scope>NUCLEOTIDE SEQUENCE [LARGE SCALE GENOMIC DNA]</scope>
    <source>
        <strain evidence="2 3">DSM 53668</strain>
    </source>
</reference>
<feature type="compositionally biased region" description="Low complexity" evidence="1">
    <location>
        <begin position="714"/>
        <end position="728"/>
    </location>
</feature>
<feature type="region of interest" description="Disordered" evidence="1">
    <location>
        <begin position="714"/>
        <end position="752"/>
    </location>
</feature>
<dbReference type="AlphaFoldDB" id="A0A0F6W713"/>
<feature type="compositionally biased region" description="Low complexity" evidence="1">
    <location>
        <begin position="457"/>
        <end position="470"/>
    </location>
</feature>
<dbReference type="InterPro" id="IPR011990">
    <property type="entry name" value="TPR-like_helical_dom_sf"/>
</dbReference>
<dbReference type="Proteomes" id="UP000034883">
    <property type="component" value="Chromosome"/>
</dbReference>
<dbReference type="Gene3D" id="1.25.40.10">
    <property type="entry name" value="Tetratricopeptide repeat domain"/>
    <property type="match status" value="1"/>
</dbReference>
<keyword evidence="3" id="KW-1185">Reference proteome</keyword>
<organism evidence="2 3">
    <name type="scientific">Sandaracinus amylolyticus</name>
    <dbReference type="NCBI Taxonomy" id="927083"/>
    <lineage>
        <taxon>Bacteria</taxon>
        <taxon>Pseudomonadati</taxon>
        <taxon>Myxococcota</taxon>
        <taxon>Polyangia</taxon>
        <taxon>Polyangiales</taxon>
        <taxon>Sandaracinaceae</taxon>
        <taxon>Sandaracinus</taxon>
    </lineage>
</organism>
<gene>
    <name evidence="2" type="ORF">DB32_006280</name>
</gene>
<evidence type="ECO:0000313" key="3">
    <source>
        <dbReference type="Proteomes" id="UP000034883"/>
    </source>
</evidence>
<feature type="compositionally biased region" description="Basic and acidic residues" evidence="1">
    <location>
        <begin position="520"/>
        <end position="529"/>
    </location>
</feature>
<feature type="region of interest" description="Disordered" evidence="1">
    <location>
        <begin position="449"/>
        <end position="470"/>
    </location>
</feature>
<feature type="compositionally biased region" description="Low complexity" evidence="1">
    <location>
        <begin position="691"/>
        <end position="701"/>
    </location>
</feature>
<sequence length="887" mass="91879">MGDDVGPLHRELAVRGVDVVRAPATMTAREIAALAPDLVVLGASAIERAESLAAELEVERPVSPPPLVVLEPGIDTELERRYGVVASLDSTIATSQLAPRVEGLLAKLASSHGQWSLSLAPREVEGFATRAKEDRRAGVLLCGSPPAAIAMTADGSCAPSLASFVERTSSNASLTLRFYERAPGRLTVLGPEVGPEERKRRATTRLDGLAVIVIEGGGGSWSAVAEALRDVGANARVVSARKDALEEARTADPAAIVVPTAALATPGGRTILEDPRLASAALIVVAPERLARSGTALVVATVIDACAHELALRARALDAPLIERVETLGPARWLKTLARSEDAVRMRVRGATGQGELVLASGRIKDASFTPRDQGASPLQGAAAVRAVVATSYGTLLANRADTPPHERAPLRTANAVPSVKRALPAPAPRAAARPAPVASAARVAAPSANGARIEPAAAHRTSAAARLEAQPAVTSNGIASSAASSNAATSSAVRVDAGAIEHEERTATAGPEIVRAKLTESAHDDAQRDSIGSRITRPAEVARVEDDEDDEPTMLAVRPAWLAALASEPRPAEREPSVTTGEELTTIAMGSGRALADDAAPSTPEPVVALPPNEPAITPRGPSLPAPQPRSRTPLLALAGLVVIGLGVGAWVARDRLLPQQLPDAPIAVAAAPHATPIEPSSAAPTALVEPSPAAPSEAIEPDAPIEPVAAPEATAPEPTAPEATAPEPTPPAVPDAPAAEPTTAAPPTGEGAIVDARAAARIVLQADQAMRARQYQRALELADQALALDPTNARAFYDHAVAVLRLGRDAEALEWAERGTRLDREEPLFWLLIGDIHQQNGRRVRARDAWERCMRIASGHESCARRLGTGTTATPSTAPSEPAPE</sequence>
<dbReference type="Pfam" id="PF14559">
    <property type="entry name" value="TPR_19"/>
    <property type="match status" value="1"/>
</dbReference>
<proteinExistence type="predicted"/>
<dbReference type="SMART" id="SM00028">
    <property type="entry name" value="TPR"/>
    <property type="match status" value="3"/>
</dbReference>
<protein>
    <submittedName>
        <fullName evidence="2">Uncharacterized protein</fullName>
    </submittedName>
</protein>
<feature type="region of interest" description="Disordered" evidence="1">
    <location>
        <begin position="520"/>
        <end position="552"/>
    </location>
</feature>
<feature type="compositionally biased region" description="Low complexity" evidence="1">
    <location>
        <begin position="737"/>
        <end position="752"/>
    </location>
</feature>